<evidence type="ECO:0000313" key="2">
    <source>
        <dbReference type="EMBL" id="MBO8469218.1"/>
    </source>
</evidence>
<evidence type="ECO:0000256" key="1">
    <source>
        <dbReference type="SAM" id="Phobius"/>
    </source>
</evidence>
<accession>A0A9D9NDB5</accession>
<gene>
    <name evidence="2" type="ORF">IAA72_05490</name>
</gene>
<sequence>MDRTEISGGIYDYGYWGGYASTWAESNTTTDWYPYEGAFQISKVDFYELAGQYDLAAAEAKAEKFNNSMAIAGWSVLGAGLLTMLSSLFFIALLHR</sequence>
<feature type="transmembrane region" description="Helical" evidence="1">
    <location>
        <begin position="71"/>
        <end position="94"/>
    </location>
</feature>
<reference evidence="2" key="1">
    <citation type="submission" date="2020-10" db="EMBL/GenBank/DDBJ databases">
        <authorList>
            <person name="Gilroy R."/>
        </authorList>
    </citation>
    <scope>NUCLEOTIDE SEQUENCE</scope>
    <source>
        <strain evidence="2">14700</strain>
    </source>
</reference>
<proteinExistence type="predicted"/>
<keyword evidence="1" id="KW-0472">Membrane</keyword>
<protein>
    <submittedName>
        <fullName evidence="2">Uncharacterized protein</fullName>
    </submittedName>
</protein>
<dbReference type="EMBL" id="JADIMF010000084">
    <property type="protein sequence ID" value="MBO8469218.1"/>
    <property type="molecule type" value="Genomic_DNA"/>
</dbReference>
<dbReference type="Proteomes" id="UP000810292">
    <property type="component" value="Unassembled WGS sequence"/>
</dbReference>
<evidence type="ECO:0000313" key="3">
    <source>
        <dbReference type="Proteomes" id="UP000810292"/>
    </source>
</evidence>
<name>A0A9D9NDB5_9SPIO</name>
<reference evidence="2" key="2">
    <citation type="journal article" date="2021" name="PeerJ">
        <title>Extensive microbial diversity within the chicken gut microbiome revealed by metagenomics and culture.</title>
        <authorList>
            <person name="Gilroy R."/>
            <person name="Ravi A."/>
            <person name="Getino M."/>
            <person name="Pursley I."/>
            <person name="Horton D.L."/>
            <person name="Alikhan N.F."/>
            <person name="Baker D."/>
            <person name="Gharbi K."/>
            <person name="Hall N."/>
            <person name="Watson M."/>
            <person name="Adriaenssens E.M."/>
            <person name="Foster-Nyarko E."/>
            <person name="Jarju S."/>
            <person name="Secka A."/>
            <person name="Antonio M."/>
            <person name="Oren A."/>
            <person name="Chaudhuri R.R."/>
            <person name="La Ragione R."/>
            <person name="Hildebrand F."/>
            <person name="Pallen M.J."/>
        </authorList>
    </citation>
    <scope>NUCLEOTIDE SEQUENCE</scope>
    <source>
        <strain evidence="2">14700</strain>
    </source>
</reference>
<keyword evidence="1" id="KW-1133">Transmembrane helix</keyword>
<organism evidence="2 3">
    <name type="scientific">Candidatus Ornithospirochaeta stercoravium</name>
    <dbReference type="NCBI Taxonomy" id="2840897"/>
    <lineage>
        <taxon>Bacteria</taxon>
        <taxon>Pseudomonadati</taxon>
        <taxon>Spirochaetota</taxon>
        <taxon>Spirochaetia</taxon>
        <taxon>Spirochaetales</taxon>
        <taxon>Spirochaetaceae</taxon>
        <taxon>Spirochaetaceae incertae sedis</taxon>
        <taxon>Candidatus Ornithospirochaeta</taxon>
    </lineage>
</organism>
<dbReference type="AlphaFoldDB" id="A0A9D9NDB5"/>
<comment type="caution">
    <text evidence="2">The sequence shown here is derived from an EMBL/GenBank/DDBJ whole genome shotgun (WGS) entry which is preliminary data.</text>
</comment>
<keyword evidence="1" id="KW-0812">Transmembrane</keyword>